<organism evidence="4">
    <name type="scientific">Candidatus Kentrum eta</name>
    <dbReference type="NCBI Taxonomy" id="2126337"/>
    <lineage>
        <taxon>Bacteria</taxon>
        <taxon>Pseudomonadati</taxon>
        <taxon>Pseudomonadota</taxon>
        <taxon>Gammaproteobacteria</taxon>
        <taxon>Candidatus Kentrum</taxon>
    </lineage>
</organism>
<name>A0A450V119_9GAMM</name>
<dbReference type="EMBL" id="CAADFJ010000022">
    <property type="protein sequence ID" value="VFJ98524.1"/>
    <property type="molecule type" value="Genomic_DNA"/>
</dbReference>
<dbReference type="EMBL" id="CAADFI010000022">
    <property type="protein sequence ID" value="VFJ91857.1"/>
    <property type="molecule type" value="Genomic_DNA"/>
</dbReference>
<accession>A0A450V119</accession>
<protein>
    <submittedName>
        <fullName evidence="4">Uncharacterized protein</fullName>
    </submittedName>
</protein>
<evidence type="ECO:0000313" key="2">
    <source>
        <dbReference type="EMBL" id="VFJ90830.1"/>
    </source>
</evidence>
<evidence type="ECO:0000256" key="1">
    <source>
        <dbReference type="SAM" id="MobiDB-lite"/>
    </source>
</evidence>
<gene>
    <name evidence="2" type="ORF">BECKH772A_GA0070896_1002410</name>
    <name evidence="3" type="ORF">BECKH772B_GA0070898_100228</name>
    <name evidence="4" type="ORF">BECKH772C_GA0070978_100229</name>
</gene>
<evidence type="ECO:0000313" key="3">
    <source>
        <dbReference type="EMBL" id="VFJ91857.1"/>
    </source>
</evidence>
<feature type="region of interest" description="Disordered" evidence="1">
    <location>
        <begin position="25"/>
        <end position="54"/>
    </location>
</feature>
<evidence type="ECO:0000313" key="4">
    <source>
        <dbReference type="EMBL" id="VFJ98524.1"/>
    </source>
</evidence>
<sequence length="54" mass="6202">MHEITPAFGARGEAIEMAPPYRALKAKPKRLEPPGPRRAPRRGRWDLGWPLDRQ</sequence>
<reference evidence="4" key="1">
    <citation type="submission" date="2019-02" db="EMBL/GenBank/DDBJ databases">
        <authorList>
            <person name="Gruber-Vodicka R. H."/>
            <person name="Seah K. B. B."/>
        </authorList>
    </citation>
    <scope>NUCLEOTIDE SEQUENCE</scope>
    <source>
        <strain evidence="4">BECK_SA2B12</strain>
        <strain evidence="2">BECK_SA2B15</strain>
        <strain evidence="3">BECK_SA2B20</strain>
    </source>
</reference>
<dbReference type="EMBL" id="CAADFG010000024">
    <property type="protein sequence ID" value="VFJ90830.1"/>
    <property type="molecule type" value="Genomic_DNA"/>
</dbReference>
<proteinExistence type="predicted"/>
<dbReference type="AlphaFoldDB" id="A0A450V119"/>